<dbReference type="Pfam" id="PF21647">
    <property type="entry name" value="DUF6857"/>
    <property type="match status" value="1"/>
</dbReference>
<evidence type="ECO:0000313" key="5">
    <source>
        <dbReference type="Proteomes" id="UP000188268"/>
    </source>
</evidence>
<feature type="region of interest" description="Disordered" evidence="1">
    <location>
        <begin position="122"/>
        <end position="141"/>
    </location>
</feature>
<dbReference type="EMBL" id="AWWV01012280">
    <property type="protein sequence ID" value="OMO68039.1"/>
    <property type="molecule type" value="Genomic_DNA"/>
</dbReference>
<dbReference type="OrthoDB" id="1908057at2759"/>
<feature type="region of interest" description="Disordered" evidence="1">
    <location>
        <begin position="247"/>
        <end position="347"/>
    </location>
</feature>
<protein>
    <submittedName>
        <fullName evidence="4">Uncharacterized protein</fullName>
    </submittedName>
</protein>
<dbReference type="GO" id="GO:0000226">
    <property type="term" value="P:microtubule cytoskeleton organization"/>
    <property type="evidence" value="ECO:0007669"/>
    <property type="project" value="EnsemblPlants"/>
</dbReference>
<dbReference type="Proteomes" id="UP000188268">
    <property type="component" value="Unassembled WGS sequence"/>
</dbReference>
<dbReference type="PANTHER" id="PTHR31928:SF4">
    <property type="entry name" value="OS08G0541500 PROTEIN"/>
    <property type="match status" value="1"/>
</dbReference>
<feature type="domain" description="DUF936" evidence="2">
    <location>
        <begin position="4"/>
        <end position="42"/>
    </location>
</feature>
<name>A0A1R3HCG9_COCAP</name>
<feature type="compositionally biased region" description="Basic and acidic residues" evidence="1">
    <location>
        <begin position="123"/>
        <end position="132"/>
    </location>
</feature>
<dbReference type="PANTHER" id="PTHR31928">
    <property type="entry name" value="EXPRESSED PROTEIN"/>
    <property type="match status" value="1"/>
</dbReference>
<proteinExistence type="predicted"/>
<evidence type="ECO:0000259" key="2">
    <source>
        <dbReference type="Pfam" id="PF06075"/>
    </source>
</evidence>
<gene>
    <name evidence="4" type="ORF">CCACVL1_20113</name>
</gene>
<feature type="compositionally biased region" description="Polar residues" evidence="1">
    <location>
        <begin position="306"/>
        <end position="317"/>
    </location>
</feature>
<reference evidence="4 5" key="1">
    <citation type="submission" date="2013-09" db="EMBL/GenBank/DDBJ databases">
        <title>Corchorus capsularis genome sequencing.</title>
        <authorList>
            <person name="Alam M."/>
            <person name="Haque M.S."/>
            <person name="Islam M.S."/>
            <person name="Emdad E.M."/>
            <person name="Islam M.M."/>
            <person name="Ahmed B."/>
            <person name="Halim A."/>
            <person name="Hossen Q.M.M."/>
            <person name="Hossain M.Z."/>
            <person name="Ahmed R."/>
            <person name="Khan M.M."/>
            <person name="Islam R."/>
            <person name="Rashid M.M."/>
            <person name="Khan S.A."/>
            <person name="Rahman M.S."/>
            <person name="Alam M."/>
        </authorList>
    </citation>
    <scope>NUCLEOTIDE SEQUENCE [LARGE SCALE GENOMIC DNA]</scope>
    <source>
        <strain evidence="5">cv. CVL-1</strain>
        <tissue evidence="4">Whole seedling</tissue>
    </source>
</reference>
<dbReference type="STRING" id="210143.A0A1R3HCG9"/>
<dbReference type="GO" id="GO:0008017">
    <property type="term" value="F:microtubule binding"/>
    <property type="evidence" value="ECO:0007669"/>
    <property type="project" value="EnsemblPlants"/>
</dbReference>
<dbReference type="OMA" id="FANGVKH"/>
<feature type="region of interest" description="Disordered" evidence="1">
    <location>
        <begin position="195"/>
        <end position="219"/>
    </location>
</feature>
<feature type="compositionally biased region" description="Polar residues" evidence="1">
    <location>
        <begin position="209"/>
        <end position="219"/>
    </location>
</feature>
<feature type="region of interest" description="Disordered" evidence="1">
    <location>
        <begin position="551"/>
        <end position="577"/>
    </location>
</feature>
<evidence type="ECO:0000313" key="4">
    <source>
        <dbReference type="EMBL" id="OMO68039.1"/>
    </source>
</evidence>
<keyword evidence="5" id="KW-1185">Reference proteome</keyword>
<evidence type="ECO:0000259" key="3">
    <source>
        <dbReference type="Pfam" id="PF21647"/>
    </source>
</evidence>
<feature type="region of interest" description="Disordered" evidence="1">
    <location>
        <begin position="675"/>
        <end position="695"/>
    </location>
</feature>
<feature type="domain" description="DUF936" evidence="2">
    <location>
        <begin position="43"/>
        <end position="72"/>
    </location>
</feature>
<dbReference type="Pfam" id="PF06075">
    <property type="entry name" value="DUF936"/>
    <property type="match status" value="2"/>
</dbReference>
<dbReference type="InterPro" id="IPR049172">
    <property type="entry name" value="DUF6857_pln"/>
</dbReference>
<comment type="caution">
    <text evidence="4">The sequence shown here is derived from an EMBL/GenBank/DDBJ whole genome shotgun (WGS) entry which is preliminary data.</text>
</comment>
<dbReference type="GO" id="GO:0048759">
    <property type="term" value="P:xylem vessel member cell differentiation"/>
    <property type="evidence" value="ECO:0007669"/>
    <property type="project" value="EnsemblPlants"/>
</dbReference>
<accession>A0A1R3HCG9</accession>
<sequence>MANLVPGILLKLLQHMNTDVKVAGEHRSSLLQVVSIVPALAGESASPVPILRGVRPVPGRHPCVGSPEDIVATQSPGFLNNGSKSALGSKPGEKVKSPSKPVLCSGHGGEKDKSVGSRLNAGAKEDHLDKKTASLTRSKSQSIKPALNLDLRKEALGKLKTTNSRSIPSSPTSCYSLPTSFEKFATGIKQQADIKGLRKGSPRVGSVEKASSYNGLSTPTGKKVPVIKTLVQGIELGAKALRKSWEGNMEVKGREHSKLRTTKYDTKQESRSTSAPRKSTSSEKLLSKEENKLQTSTRSLKEESKFQVSTKKTNGTLDDQDKQNKPRTHVGKKSGDQSSNGGLGNLVKVPINSKRLTEGSVSWGSLSSSLSRLGKEVMKNRDAAQTAAIEALQEAAASESLLRCLSLYSELTTSAKEDDPQPAVDQFLMLHASLNNARTIADSLSKTIPVGSSPESEANPSEEAVKVTSDRRKYAVSWVQAALATNLSSFSVFTKEPNSVSHASASAQSQKTIPANQNILILENSSKNASAKAQGKTRPVVGSKLVAQGLFRKPGDASGPGPKAQVQPPPPEWTKGNGLDEAVDLAEMLRMESQDWFLGFVEKFLDADVDTSALSDNGQIAGMLTQLKSVNDWLDEISSSKDEGETPPVSLETIDRLRKKIYEYLLTHVESAAAALGGGSQSSPSIRTVETKAKK</sequence>
<feature type="compositionally biased region" description="Basic and acidic residues" evidence="1">
    <location>
        <begin position="247"/>
        <end position="270"/>
    </location>
</feature>
<feature type="region of interest" description="Disordered" evidence="1">
    <location>
        <begin position="74"/>
        <end position="117"/>
    </location>
</feature>
<dbReference type="InterPro" id="IPR010341">
    <property type="entry name" value="DUF936_pln"/>
</dbReference>
<evidence type="ECO:0000256" key="1">
    <source>
        <dbReference type="SAM" id="MobiDB-lite"/>
    </source>
</evidence>
<dbReference type="AlphaFoldDB" id="A0A1R3HCG9"/>
<feature type="domain" description="DUF6857" evidence="3">
    <location>
        <begin position="351"/>
        <end position="676"/>
    </location>
</feature>
<organism evidence="4 5">
    <name type="scientific">Corchorus capsularis</name>
    <name type="common">Jute</name>
    <dbReference type="NCBI Taxonomy" id="210143"/>
    <lineage>
        <taxon>Eukaryota</taxon>
        <taxon>Viridiplantae</taxon>
        <taxon>Streptophyta</taxon>
        <taxon>Embryophyta</taxon>
        <taxon>Tracheophyta</taxon>
        <taxon>Spermatophyta</taxon>
        <taxon>Magnoliopsida</taxon>
        <taxon>eudicotyledons</taxon>
        <taxon>Gunneridae</taxon>
        <taxon>Pentapetalae</taxon>
        <taxon>rosids</taxon>
        <taxon>malvids</taxon>
        <taxon>Malvales</taxon>
        <taxon>Malvaceae</taxon>
        <taxon>Grewioideae</taxon>
        <taxon>Apeibeae</taxon>
        <taxon>Corchorus</taxon>
    </lineage>
</organism>
<dbReference type="Gramene" id="OMO68039">
    <property type="protein sequence ID" value="OMO68039"/>
    <property type="gene ID" value="CCACVL1_20113"/>
</dbReference>
<dbReference type="GO" id="GO:0005874">
    <property type="term" value="C:microtubule"/>
    <property type="evidence" value="ECO:0007669"/>
    <property type="project" value="EnsemblPlants"/>
</dbReference>
<feature type="compositionally biased region" description="Polar residues" evidence="1">
    <location>
        <begin position="74"/>
        <end position="86"/>
    </location>
</feature>
<dbReference type="InterPro" id="IPR048297">
    <property type="entry name" value="DUF936_dom_pln"/>
</dbReference>